<reference evidence="1" key="2">
    <citation type="journal article" date="2022" name="New Phytol.">
        <title>Evolutionary transition to the ectomycorrhizal habit in the genomes of a hyperdiverse lineage of mushroom-forming fungi.</title>
        <authorList>
            <person name="Looney B."/>
            <person name="Miyauchi S."/>
            <person name="Morin E."/>
            <person name="Drula E."/>
            <person name="Courty P.E."/>
            <person name="Kohler A."/>
            <person name="Kuo A."/>
            <person name="LaButti K."/>
            <person name="Pangilinan J."/>
            <person name="Lipzen A."/>
            <person name="Riley R."/>
            <person name="Andreopoulos W."/>
            <person name="He G."/>
            <person name="Johnson J."/>
            <person name="Nolan M."/>
            <person name="Tritt A."/>
            <person name="Barry K.W."/>
            <person name="Grigoriev I.V."/>
            <person name="Nagy L.G."/>
            <person name="Hibbett D."/>
            <person name="Henrissat B."/>
            <person name="Matheny P.B."/>
            <person name="Labbe J."/>
            <person name="Martin F.M."/>
        </authorList>
    </citation>
    <scope>NUCLEOTIDE SEQUENCE</scope>
    <source>
        <strain evidence="1">EC-137</strain>
    </source>
</reference>
<reference evidence="1" key="1">
    <citation type="submission" date="2021-02" db="EMBL/GenBank/DDBJ databases">
        <authorList>
            <consortium name="DOE Joint Genome Institute"/>
            <person name="Ahrendt S."/>
            <person name="Looney B.P."/>
            <person name="Miyauchi S."/>
            <person name="Morin E."/>
            <person name="Drula E."/>
            <person name="Courty P.E."/>
            <person name="Chicoki N."/>
            <person name="Fauchery L."/>
            <person name="Kohler A."/>
            <person name="Kuo A."/>
            <person name="Labutti K."/>
            <person name="Pangilinan J."/>
            <person name="Lipzen A."/>
            <person name="Riley R."/>
            <person name="Andreopoulos W."/>
            <person name="He G."/>
            <person name="Johnson J."/>
            <person name="Barry K.W."/>
            <person name="Grigoriev I.V."/>
            <person name="Nagy L."/>
            <person name="Hibbett D."/>
            <person name="Henrissat B."/>
            <person name="Matheny P.B."/>
            <person name="Labbe J."/>
            <person name="Martin F."/>
        </authorList>
    </citation>
    <scope>NUCLEOTIDE SEQUENCE</scope>
    <source>
        <strain evidence="1">EC-137</strain>
    </source>
</reference>
<keyword evidence="2" id="KW-1185">Reference proteome</keyword>
<gene>
    <name evidence="1" type="ORF">K488DRAFT_86686</name>
</gene>
<accession>A0ACB8QIV4</accession>
<dbReference type="Proteomes" id="UP000814128">
    <property type="component" value="Unassembled WGS sequence"/>
</dbReference>
<evidence type="ECO:0000313" key="1">
    <source>
        <dbReference type="EMBL" id="KAI0031562.1"/>
    </source>
</evidence>
<evidence type="ECO:0000313" key="2">
    <source>
        <dbReference type="Proteomes" id="UP000814128"/>
    </source>
</evidence>
<comment type="caution">
    <text evidence="1">The sequence shown here is derived from an EMBL/GenBank/DDBJ whole genome shotgun (WGS) entry which is preliminary data.</text>
</comment>
<proteinExistence type="predicted"/>
<name>A0ACB8QIV4_9AGAM</name>
<organism evidence="1 2">
    <name type="scientific">Vararia minispora EC-137</name>
    <dbReference type="NCBI Taxonomy" id="1314806"/>
    <lineage>
        <taxon>Eukaryota</taxon>
        <taxon>Fungi</taxon>
        <taxon>Dikarya</taxon>
        <taxon>Basidiomycota</taxon>
        <taxon>Agaricomycotina</taxon>
        <taxon>Agaricomycetes</taxon>
        <taxon>Russulales</taxon>
        <taxon>Lachnocladiaceae</taxon>
        <taxon>Vararia</taxon>
    </lineage>
</organism>
<protein>
    <submittedName>
        <fullName evidence="1">Uncharacterized protein</fullName>
    </submittedName>
</protein>
<sequence length="178" mass="19435">MLFTKHLAILCALIFAALVFAAPIAQSVELEAGSSTPTPASPHSGMKAFCTLTPSTSRPSLPITFWKQPSGLSTPSSASPIPGTPPILSPLLSEIILVDMRPHNRENIVLRANLMDRVLQSDPSILIDFLRNGCPNCEELMQGSSDRIRACTTIYFDGIIANIDPERSWVSRWQRTCT</sequence>
<dbReference type="EMBL" id="MU273575">
    <property type="protein sequence ID" value="KAI0031562.1"/>
    <property type="molecule type" value="Genomic_DNA"/>
</dbReference>